<dbReference type="SMART" id="SM00895">
    <property type="entry name" value="FCD"/>
    <property type="match status" value="1"/>
</dbReference>
<evidence type="ECO:0000256" key="3">
    <source>
        <dbReference type="ARBA" id="ARBA00023163"/>
    </source>
</evidence>
<sequence length="208" mass="24540">MKKVDIYEELKKRIVKNEYKPGQVLNEIEISKEFDISRTPVRSAFQRLEMDMLLKIVPRYGVQVSFIDFTNMRSLFDLTRVLDPMATREAVSRISKMDIERLKFITGELEKLAADDDYQKAIDLDEEFHTIVIDACGNPWLKSLLGSLHIHTERLWHYCNEYFTDVTIFIRTFSKIVEAMEEGDEDKAERYSREHIDDFVSRVKDALF</sequence>
<dbReference type="CDD" id="cd07377">
    <property type="entry name" value="WHTH_GntR"/>
    <property type="match status" value="1"/>
</dbReference>
<dbReference type="PATRIC" id="fig|1261.3.peg.785"/>
<name>A0A135YMP6_9FIRM</name>
<evidence type="ECO:0000313" key="6">
    <source>
        <dbReference type="EMBL" id="SUB61545.1"/>
    </source>
</evidence>
<dbReference type="RefSeq" id="WP_002843254.1">
    <property type="nucleotide sequence ID" value="NZ_CAMPYD010000027.1"/>
</dbReference>
<dbReference type="SUPFAM" id="SSF46785">
    <property type="entry name" value="Winged helix' DNA-binding domain"/>
    <property type="match status" value="1"/>
</dbReference>
<dbReference type="GO" id="GO:0003677">
    <property type="term" value="F:DNA binding"/>
    <property type="evidence" value="ECO:0007669"/>
    <property type="project" value="UniProtKB-KW"/>
</dbReference>
<dbReference type="EMBL" id="UGTB01000004">
    <property type="protein sequence ID" value="SUB61545.1"/>
    <property type="molecule type" value="Genomic_DNA"/>
</dbReference>
<proteinExistence type="predicted"/>
<dbReference type="InterPro" id="IPR000524">
    <property type="entry name" value="Tscrpt_reg_HTH_GntR"/>
</dbReference>
<reference evidence="6 8" key="2">
    <citation type="submission" date="2018-06" db="EMBL/GenBank/DDBJ databases">
        <authorList>
            <consortium name="Pathogen Informatics"/>
            <person name="Doyle S."/>
        </authorList>
    </citation>
    <scope>NUCLEOTIDE SEQUENCE [LARGE SCALE GENOMIC DNA]</scope>
    <source>
        <strain evidence="6 8">NCTC11460</strain>
    </source>
</reference>
<evidence type="ECO:0000313" key="7">
    <source>
        <dbReference type="Proteomes" id="UP000070326"/>
    </source>
</evidence>
<dbReference type="Pfam" id="PF00392">
    <property type="entry name" value="GntR"/>
    <property type="match status" value="1"/>
</dbReference>
<evidence type="ECO:0000256" key="2">
    <source>
        <dbReference type="ARBA" id="ARBA00023125"/>
    </source>
</evidence>
<dbReference type="PANTHER" id="PTHR43537">
    <property type="entry name" value="TRANSCRIPTIONAL REGULATOR, GNTR FAMILY"/>
    <property type="match status" value="1"/>
</dbReference>
<dbReference type="GO" id="GO:0003700">
    <property type="term" value="F:DNA-binding transcription factor activity"/>
    <property type="evidence" value="ECO:0007669"/>
    <property type="project" value="InterPro"/>
</dbReference>
<feature type="domain" description="HTH gntR-type" evidence="4">
    <location>
        <begin position="1"/>
        <end position="67"/>
    </location>
</feature>
<dbReference type="Gene3D" id="1.20.120.530">
    <property type="entry name" value="GntR ligand-binding domain-like"/>
    <property type="match status" value="1"/>
</dbReference>
<dbReference type="Gene3D" id="1.10.10.10">
    <property type="entry name" value="Winged helix-like DNA-binding domain superfamily/Winged helix DNA-binding domain"/>
    <property type="match status" value="1"/>
</dbReference>
<dbReference type="PANTHER" id="PTHR43537:SF5">
    <property type="entry name" value="UXU OPERON TRANSCRIPTIONAL REGULATOR"/>
    <property type="match status" value="1"/>
</dbReference>
<keyword evidence="3" id="KW-0804">Transcription</keyword>
<dbReference type="EMBL" id="LSQZ01000087">
    <property type="protein sequence ID" value="KXI10631.1"/>
    <property type="molecule type" value="Genomic_DNA"/>
</dbReference>
<organism evidence="5 7">
    <name type="scientific">Peptostreptococcus anaerobius</name>
    <dbReference type="NCBI Taxonomy" id="1261"/>
    <lineage>
        <taxon>Bacteria</taxon>
        <taxon>Bacillati</taxon>
        <taxon>Bacillota</taxon>
        <taxon>Clostridia</taxon>
        <taxon>Peptostreptococcales</taxon>
        <taxon>Peptostreptococcaceae</taxon>
        <taxon>Peptostreptococcus</taxon>
    </lineage>
</organism>
<keyword evidence="2" id="KW-0238">DNA-binding</keyword>
<dbReference type="STRING" id="1261.HMPREF3195_01751"/>
<dbReference type="GeneID" id="79842311"/>
<dbReference type="SUPFAM" id="SSF48008">
    <property type="entry name" value="GntR ligand-binding domain-like"/>
    <property type="match status" value="1"/>
</dbReference>
<accession>A0A135YMP6</accession>
<evidence type="ECO:0000256" key="1">
    <source>
        <dbReference type="ARBA" id="ARBA00023015"/>
    </source>
</evidence>
<dbReference type="Proteomes" id="UP000070326">
    <property type="component" value="Unassembled WGS sequence"/>
</dbReference>
<dbReference type="Pfam" id="PF07729">
    <property type="entry name" value="FCD"/>
    <property type="match status" value="1"/>
</dbReference>
<keyword evidence="1" id="KW-0805">Transcription regulation</keyword>
<dbReference type="AlphaFoldDB" id="A0A135YMP6"/>
<reference evidence="5 7" key="1">
    <citation type="submission" date="2016-02" db="EMBL/GenBank/DDBJ databases">
        <authorList>
            <person name="Wen L."/>
            <person name="He K."/>
            <person name="Yang H."/>
        </authorList>
    </citation>
    <scope>NUCLEOTIDE SEQUENCE [LARGE SCALE GENOMIC DNA]</scope>
    <source>
        <strain evidence="5 7">MJR8628A</strain>
    </source>
</reference>
<protein>
    <submittedName>
        <fullName evidence="5">FCD domain protein</fullName>
    </submittedName>
</protein>
<gene>
    <name evidence="6" type="primary">ydfH_2</name>
    <name evidence="5" type="ORF">HMPREF3195_01751</name>
    <name evidence="6" type="ORF">NCTC11460_01485</name>
</gene>
<dbReference type="InterPro" id="IPR011711">
    <property type="entry name" value="GntR_C"/>
</dbReference>
<dbReference type="PROSITE" id="PS50949">
    <property type="entry name" value="HTH_GNTR"/>
    <property type="match status" value="1"/>
</dbReference>
<dbReference type="InterPro" id="IPR008920">
    <property type="entry name" value="TF_FadR/GntR_C"/>
</dbReference>
<dbReference type="Proteomes" id="UP000255101">
    <property type="component" value="Unassembled WGS sequence"/>
</dbReference>
<evidence type="ECO:0000313" key="8">
    <source>
        <dbReference type="Proteomes" id="UP000255101"/>
    </source>
</evidence>
<dbReference type="InterPro" id="IPR036388">
    <property type="entry name" value="WH-like_DNA-bd_sf"/>
</dbReference>
<evidence type="ECO:0000259" key="4">
    <source>
        <dbReference type="PROSITE" id="PS50949"/>
    </source>
</evidence>
<dbReference type="eggNOG" id="COG1802">
    <property type="taxonomic scope" value="Bacteria"/>
</dbReference>
<evidence type="ECO:0000313" key="5">
    <source>
        <dbReference type="EMBL" id="KXI10631.1"/>
    </source>
</evidence>
<dbReference type="SMART" id="SM00345">
    <property type="entry name" value="HTH_GNTR"/>
    <property type="match status" value="1"/>
</dbReference>
<dbReference type="InterPro" id="IPR036390">
    <property type="entry name" value="WH_DNA-bd_sf"/>
</dbReference>